<proteinExistence type="predicted"/>
<evidence type="ECO:0000313" key="8">
    <source>
        <dbReference type="RefSeq" id="XP_060544464.1"/>
    </source>
</evidence>
<dbReference type="PROSITE" id="PS50089">
    <property type="entry name" value="ZF_RING_2"/>
    <property type="match status" value="1"/>
</dbReference>
<evidence type="ECO:0000256" key="1">
    <source>
        <dbReference type="ARBA" id="ARBA00022723"/>
    </source>
</evidence>
<evidence type="ECO:0000256" key="2">
    <source>
        <dbReference type="ARBA" id="ARBA00022771"/>
    </source>
</evidence>
<gene>
    <name evidence="8" type="primary">RNF44</name>
</gene>
<reference evidence="8" key="1">
    <citation type="submission" date="2025-08" db="UniProtKB">
        <authorList>
            <consortium name="RefSeq"/>
        </authorList>
    </citation>
    <scope>IDENTIFICATION</scope>
    <source>
        <tissue evidence="8">Blood</tissue>
    </source>
</reference>
<dbReference type="Proteomes" id="UP001652622">
    <property type="component" value="Unplaced"/>
</dbReference>
<keyword evidence="7" id="KW-1185">Reference proteome</keyword>
<evidence type="ECO:0000256" key="5">
    <source>
        <dbReference type="SAM" id="MobiDB-lite"/>
    </source>
</evidence>
<sequence>MRPWELAVNRWPPVPFDQQQFPGESCGSPAHLRRSPPFRHHWGRRERPLQTLLAQDENYLHPAFFQQQQPQPQVSVDEHPAYVLATTPPRMLHPAAHTSHQHPFMVDLHDQVHQGAVPLSYTVTTVTTQGFPIHTSQHIPGCSAQQLPACSVMFSGQHYPLCCLPPPLIQACAMQQLHVSYQTFPPLISSDHYILHPPPPVPPHQPPHMTALGQFVPLQPQHPRMPYPHMMPRRLNSQRYRLQQPLPPPPPPPPPYYPSFLPYFLSMLPVSPTAVGPTISLDLDVDDVEMENYEALLNLAERLGEAKPRGLTKADIEHLPSYRFNPESHQSEQTLCVVCFSDFEIRQLLRVLPCNHEFHAKCIDKWLKANRTCPICRADASEVHREAE</sequence>
<dbReference type="InterPro" id="IPR001841">
    <property type="entry name" value="Znf_RING"/>
</dbReference>
<dbReference type="RefSeq" id="XP_060544464.1">
    <property type="nucleotide sequence ID" value="XM_060688481.1"/>
</dbReference>
<feature type="compositionally biased region" description="Basic residues" evidence="5">
    <location>
        <begin position="31"/>
        <end position="43"/>
    </location>
</feature>
<evidence type="ECO:0000256" key="3">
    <source>
        <dbReference type="ARBA" id="ARBA00022833"/>
    </source>
</evidence>
<dbReference type="Gene3D" id="3.30.40.10">
    <property type="entry name" value="Zinc/RING finger domain, C3HC4 (zinc finger)"/>
    <property type="match status" value="1"/>
</dbReference>
<dbReference type="PANTHER" id="PTHR46171:SF2">
    <property type="entry name" value="RING FINGER PROTEIN 44"/>
    <property type="match status" value="1"/>
</dbReference>
<dbReference type="GeneID" id="117680225"/>
<evidence type="ECO:0000313" key="7">
    <source>
        <dbReference type="Proteomes" id="UP001652622"/>
    </source>
</evidence>
<keyword evidence="2 4" id="KW-0863">Zinc-finger</keyword>
<evidence type="ECO:0000256" key="4">
    <source>
        <dbReference type="PROSITE-ProRule" id="PRU00175"/>
    </source>
</evidence>
<dbReference type="PANTHER" id="PTHR46171">
    <property type="entry name" value="GH10160P"/>
    <property type="match status" value="1"/>
</dbReference>
<keyword evidence="3" id="KW-0862">Zinc</keyword>
<dbReference type="Pfam" id="PF13639">
    <property type="entry name" value="zf-RING_2"/>
    <property type="match status" value="1"/>
</dbReference>
<feature type="region of interest" description="Disordered" evidence="5">
    <location>
        <begin position="21"/>
        <end position="43"/>
    </location>
</feature>
<dbReference type="InterPro" id="IPR013083">
    <property type="entry name" value="Znf_RING/FYVE/PHD"/>
</dbReference>
<dbReference type="SUPFAM" id="SSF57850">
    <property type="entry name" value="RING/U-box"/>
    <property type="match status" value="1"/>
</dbReference>
<accession>A0ABM3Z7W4</accession>
<protein>
    <submittedName>
        <fullName evidence="8">RING finger protein 44 isoform X2</fullName>
    </submittedName>
</protein>
<organism evidence="7 8">
    <name type="scientific">Pantherophis guttatus</name>
    <name type="common">Corn snake</name>
    <name type="synonym">Elaphe guttata</name>
    <dbReference type="NCBI Taxonomy" id="94885"/>
    <lineage>
        <taxon>Eukaryota</taxon>
        <taxon>Metazoa</taxon>
        <taxon>Chordata</taxon>
        <taxon>Craniata</taxon>
        <taxon>Vertebrata</taxon>
        <taxon>Euteleostomi</taxon>
        <taxon>Lepidosauria</taxon>
        <taxon>Squamata</taxon>
        <taxon>Bifurcata</taxon>
        <taxon>Unidentata</taxon>
        <taxon>Episquamata</taxon>
        <taxon>Toxicofera</taxon>
        <taxon>Serpentes</taxon>
        <taxon>Colubroidea</taxon>
        <taxon>Colubridae</taxon>
        <taxon>Colubrinae</taxon>
        <taxon>Pantherophis</taxon>
    </lineage>
</organism>
<keyword evidence="1" id="KW-0479">Metal-binding</keyword>
<dbReference type="SMART" id="SM00184">
    <property type="entry name" value="RING"/>
    <property type="match status" value="1"/>
</dbReference>
<evidence type="ECO:0000259" key="6">
    <source>
        <dbReference type="PROSITE" id="PS50089"/>
    </source>
</evidence>
<name>A0ABM3Z7W4_PANGU</name>
<feature type="domain" description="RING-type" evidence="6">
    <location>
        <begin position="336"/>
        <end position="377"/>
    </location>
</feature>